<sequence>MLLGIPKRTLIITAVLAGVLFIYILGDERGGVGDIDVGGSAESGCQFTVTADVLNVRSGPSTDADVVDKVTRDETVAASSTVRKGFRKLGDERWVAKEFLTPLPDATCG</sequence>
<protein>
    <submittedName>
        <fullName evidence="2">SH3 domain-containing protein</fullName>
    </submittedName>
</protein>
<feature type="domain" description="SH3b" evidence="1">
    <location>
        <begin position="52"/>
        <end position="100"/>
    </location>
</feature>
<evidence type="ECO:0000313" key="3">
    <source>
        <dbReference type="Proteomes" id="UP001596337"/>
    </source>
</evidence>
<name>A0ABW2CB11_9PSEU</name>
<dbReference type="Gene3D" id="2.30.30.40">
    <property type="entry name" value="SH3 Domains"/>
    <property type="match status" value="1"/>
</dbReference>
<dbReference type="EMBL" id="JBHSXX010000001">
    <property type="protein sequence ID" value="MFC6871259.1"/>
    <property type="molecule type" value="Genomic_DNA"/>
</dbReference>
<dbReference type="RefSeq" id="WP_345404257.1">
    <property type="nucleotide sequence ID" value="NZ_BAABLA010000117.1"/>
</dbReference>
<gene>
    <name evidence="2" type="ORF">ACFQGD_29465</name>
</gene>
<reference evidence="3" key="1">
    <citation type="journal article" date="2019" name="Int. J. Syst. Evol. Microbiol.">
        <title>The Global Catalogue of Microorganisms (GCM) 10K type strain sequencing project: providing services to taxonomists for standard genome sequencing and annotation.</title>
        <authorList>
            <consortium name="The Broad Institute Genomics Platform"/>
            <consortium name="The Broad Institute Genome Sequencing Center for Infectious Disease"/>
            <person name="Wu L."/>
            <person name="Ma J."/>
        </authorList>
    </citation>
    <scope>NUCLEOTIDE SEQUENCE [LARGE SCALE GENOMIC DNA]</scope>
    <source>
        <strain evidence="3">KCTC 32255</strain>
    </source>
</reference>
<evidence type="ECO:0000259" key="1">
    <source>
        <dbReference type="Pfam" id="PF08239"/>
    </source>
</evidence>
<accession>A0ABW2CB11</accession>
<organism evidence="2 3">
    <name type="scientific">Haloechinothrix salitolerans</name>
    <dbReference type="NCBI Taxonomy" id="926830"/>
    <lineage>
        <taxon>Bacteria</taxon>
        <taxon>Bacillati</taxon>
        <taxon>Actinomycetota</taxon>
        <taxon>Actinomycetes</taxon>
        <taxon>Pseudonocardiales</taxon>
        <taxon>Pseudonocardiaceae</taxon>
        <taxon>Haloechinothrix</taxon>
    </lineage>
</organism>
<dbReference type="InterPro" id="IPR003646">
    <property type="entry name" value="SH3-like_bac-type"/>
</dbReference>
<keyword evidence="3" id="KW-1185">Reference proteome</keyword>
<dbReference type="Proteomes" id="UP001596337">
    <property type="component" value="Unassembled WGS sequence"/>
</dbReference>
<evidence type="ECO:0000313" key="2">
    <source>
        <dbReference type="EMBL" id="MFC6871259.1"/>
    </source>
</evidence>
<comment type="caution">
    <text evidence="2">The sequence shown here is derived from an EMBL/GenBank/DDBJ whole genome shotgun (WGS) entry which is preliminary data.</text>
</comment>
<proteinExistence type="predicted"/>
<dbReference type="Pfam" id="PF08239">
    <property type="entry name" value="SH3_3"/>
    <property type="match status" value="1"/>
</dbReference>